<gene>
    <name evidence="2" type="ORF">ADN00_02935</name>
</gene>
<sequence>MLILLRNFLITLVSFFAVDILWLGLVARTFYRNQIGFLLAPRTNWLAAGLFYLFYLVGLSYFVLYPALAQGSWQAVLLNGCIFGFMAYMTYDLTNLATLKDWPALLAVVDIAWGTVLTGVTALLSYWVIGLF</sequence>
<evidence type="ECO:0000313" key="3">
    <source>
        <dbReference type="Proteomes" id="UP000050417"/>
    </source>
</evidence>
<name>A0A0P6XB52_9CHLR</name>
<feature type="transmembrane region" description="Helical" evidence="1">
    <location>
        <begin position="45"/>
        <end position="64"/>
    </location>
</feature>
<dbReference type="InterPro" id="IPR018687">
    <property type="entry name" value="DUF2177_membr"/>
</dbReference>
<feature type="transmembrane region" description="Helical" evidence="1">
    <location>
        <begin position="71"/>
        <end position="91"/>
    </location>
</feature>
<proteinExistence type="predicted"/>
<organism evidence="2 3">
    <name type="scientific">Ornatilinea apprima</name>
    <dbReference type="NCBI Taxonomy" id="1134406"/>
    <lineage>
        <taxon>Bacteria</taxon>
        <taxon>Bacillati</taxon>
        <taxon>Chloroflexota</taxon>
        <taxon>Anaerolineae</taxon>
        <taxon>Anaerolineales</taxon>
        <taxon>Anaerolineaceae</taxon>
        <taxon>Ornatilinea</taxon>
    </lineage>
</organism>
<dbReference type="OrthoDB" id="166547at2"/>
<evidence type="ECO:0000313" key="2">
    <source>
        <dbReference type="EMBL" id="KPL79411.1"/>
    </source>
</evidence>
<comment type="caution">
    <text evidence="2">The sequence shown here is derived from an EMBL/GenBank/DDBJ whole genome shotgun (WGS) entry which is preliminary data.</text>
</comment>
<dbReference type="RefSeq" id="WP_075061460.1">
    <property type="nucleotide sequence ID" value="NZ_LGCL01000013.1"/>
</dbReference>
<dbReference type="Pfam" id="PF09945">
    <property type="entry name" value="DUF2177"/>
    <property type="match status" value="1"/>
</dbReference>
<protein>
    <submittedName>
        <fullName evidence="2">Membrane protein</fullName>
    </submittedName>
</protein>
<feature type="transmembrane region" description="Helical" evidence="1">
    <location>
        <begin position="7"/>
        <end position="25"/>
    </location>
</feature>
<evidence type="ECO:0000256" key="1">
    <source>
        <dbReference type="SAM" id="Phobius"/>
    </source>
</evidence>
<reference evidence="2 3" key="1">
    <citation type="submission" date="2015-07" db="EMBL/GenBank/DDBJ databases">
        <title>Genome sequence of Ornatilinea apprima DSM 23815.</title>
        <authorList>
            <person name="Hemp J."/>
            <person name="Ward L.M."/>
            <person name="Pace L.A."/>
            <person name="Fischer W.W."/>
        </authorList>
    </citation>
    <scope>NUCLEOTIDE SEQUENCE [LARGE SCALE GENOMIC DNA]</scope>
    <source>
        <strain evidence="2 3">P3M-1</strain>
    </source>
</reference>
<keyword evidence="1" id="KW-0472">Membrane</keyword>
<dbReference type="PATRIC" id="fig|1134406.4.peg.2222"/>
<accession>A0A0P6XB52</accession>
<dbReference type="STRING" id="1134406.ADN00_02935"/>
<dbReference type="EMBL" id="LGCL01000013">
    <property type="protein sequence ID" value="KPL79411.1"/>
    <property type="molecule type" value="Genomic_DNA"/>
</dbReference>
<dbReference type="AlphaFoldDB" id="A0A0P6XB52"/>
<keyword evidence="1" id="KW-1133">Transmembrane helix</keyword>
<dbReference type="Proteomes" id="UP000050417">
    <property type="component" value="Unassembled WGS sequence"/>
</dbReference>
<keyword evidence="3" id="KW-1185">Reference proteome</keyword>
<keyword evidence="1" id="KW-0812">Transmembrane</keyword>
<feature type="transmembrane region" description="Helical" evidence="1">
    <location>
        <begin position="111"/>
        <end position="129"/>
    </location>
</feature>